<dbReference type="EMBL" id="JACOPR010000001">
    <property type="protein sequence ID" value="MBC5729517.1"/>
    <property type="molecule type" value="Genomic_DNA"/>
</dbReference>
<evidence type="ECO:0000313" key="2">
    <source>
        <dbReference type="EMBL" id="MBC5729517.1"/>
    </source>
</evidence>
<protein>
    <submittedName>
        <fullName evidence="2">TIGR03792 family protein</fullName>
    </submittedName>
</protein>
<evidence type="ECO:0000259" key="1">
    <source>
        <dbReference type="Pfam" id="PF03992"/>
    </source>
</evidence>
<dbReference type="InterPro" id="IPR011008">
    <property type="entry name" value="Dimeric_a/b-barrel"/>
</dbReference>
<dbReference type="Pfam" id="PF03992">
    <property type="entry name" value="ABM"/>
    <property type="match status" value="1"/>
</dbReference>
<sequence>MELKVYDKPQFIEELVFRIAPGQVERYLELEQEIFSEPLSHRAGFLGAETWMSKDHEGEVTSLYFWESEEAYHNLDQVWLGGQKDKMGQLMGEDAVFVRAGHVSDRRFRVREYR</sequence>
<evidence type="ECO:0000313" key="3">
    <source>
        <dbReference type="Proteomes" id="UP000660021"/>
    </source>
</evidence>
<organism evidence="2 3">
    <name type="scientific">Pseudoflavonifractor hominis</name>
    <dbReference type="NCBI Taxonomy" id="2763059"/>
    <lineage>
        <taxon>Bacteria</taxon>
        <taxon>Bacillati</taxon>
        <taxon>Bacillota</taxon>
        <taxon>Clostridia</taxon>
        <taxon>Eubacteriales</taxon>
        <taxon>Oscillospiraceae</taxon>
        <taxon>Pseudoflavonifractor</taxon>
    </lineage>
</organism>
<dbReference type="Proteomes" id="UP000660021">
    <property type="component" value="Unassembled WGS sequence"/>
</dbReference>
<feature type="domain" description="ABM" evidence="1">
    <location>
        <begin position="16"/>
        <end position="73"/>
    </location>
</feature>
<name>A0ABR7HPU1_9FIRM</name>
<keyword evidence="3" id="KW-1185">Reference proteome</keyword>
<dbReference type="InterPro" id="IPR007138">
    <property type="entry name" value="ABM_dom"/>
</dbReference>
<gene>
    <name evidence="2" type="ORF">H8S34_01530</name>
</gene>
<dbReference type="NCBIfam" id="TIGR03792">
    <property type="entry name" value="TIGR03792 family protein"/>
    <property type="match status" value="1"/>
</dbReference>
<dbReference type="SUPFAM" id="SSF54909">
    <property type="entry name" value="Dimeric alpha+beta barrel"/>
    <property type="match status" value="1"/>
</dbReference>
<dbReference type="InterPro" id="IPR022512">
    <property type="entry name" value="CHP03792"/>
</dbReference>
<dbReference type="RefSeq" id="WP_186962855.1">
    <property type="nucleotide sequence ID" value="NZ_JACOPR010000001.1"/>
</dbReference>
<accession>A0ABR7HPU1</accession>
<comment type="caution">
    <text evidence="2">The sequence shown here is derived from an EMBL/GenBank/DDBJ whole genome shotgun (WGS) entry which is preliminary data.</text>
</comment>
<reference evidence="2 3" key="1">
    <citation type="submission" date="2020-08" db="EMBL/GenBank/DDBJ databases">
        <title>Genome public.</title>
        <authorList>
            <person name="Liu C."/>
            <person name="Sun Q."/>
        </authorList>
    </citation>
    <scope>NUCLEOTIDE SEQUENCE [LARGE SCALE GENOMIC DNA]</scope>
    <source>
        <strain evidence="2 3">New-38</strain>
    </source>
</reference>
<dbReference type="Gene3D" id="3.30.70.100">
    <property type="match status" value="1"/>
</dbReference>
<proteinExistence type="predicted"/>